<dbReference type="InterPro" id="IPR021797">
    <property type="entry name" value="Wzy_C_2"/>
</dbReference>
<dbReference type="PATRIC" id="fig|1120927.3.peg.3617"/>
<dbReference type="OrthoDB" id="6685966at2"/>
<sequence length="557" mass="64867">MSFSRLFQPLLIISFLFFCLSILNPVHTRPWPGFFSELCAFIGVILLLPILWQKKVVVPRILIPFLFISLIPLVQYALGQVFFYSNAILSFSYLFYFWLTLVIGFNLTIDQNKLNGGDSFNLYNFLAYVFIFCGLVSSVMMYFQWLGLAQASSFIMSYVGNRPYANMAQPNHLATFLYAGICSCLYLFEKYRINKILLVFFGGLLLFSIALTQSRTAWLITVFISFFLFYYVRKKSLRLSKKTILYSIVYFIFVSLVLPYLNSFLSHYFSINSTHTVYDRATTGFGRLNIWNQMYHAIVQSPWIGYGWNQTTAAQFNVVDAISGREWATSAHNLFLDILVWCGIPLGLLIILFFTYFYFNLFKGISNIEGAFVFLIISSFIIHALLEYPLYYAYFLLPFGLMCGTLIINKQHKELIIKKIYIIYIFVLSLLGLTFIASEYVKVEDNLFAGRLHAMGNLKSNVELPYRLYFFDNFNQRAHWLALYPKMKVNQQQIQNSQYMVKSYLKPYDLHKSAQLLAFNGYSDEARRQLKILQIMYGLEFSYQSLLDGKEEQVLEK</sequence>
<evidence type="ECO:0000256" key="2">
    <source>
        <dbReference type="ARBA" id="ARBA00022692"/>
    </source>
</evidence>
<evidence type="ECO:0000256" key="1">
    <source>
        <dbReference type="ARBA" id="ARBA00004141"/>
    </source>
</evidence>
<feature type="transmembrane region" description="Helical" evidence="5">
    <location>
        <begin position="31"/>
        <end position="52"/>
    </location>
</feature>
<dbReference type="GO" id="GO:0016020">
    <property type="term" value="C:membrane"/>
    <property type="evidence" value="ECO:0007669"/>
    <property type="project" value="UniProtKB-SubCell"/>
</dbReference>
<dbReference type="PANTHER" id="PTHR37422:SF21">
    <property type="entry name" value="EXOQ-LIKE PROTEIN"/>
    <property type="match status" value="1"/>
</dbReference>
<dbReference type="InterPro" id="IPR031726">
    <property type="entry name" value="PglL_A"/>
</dbReference>
<evidence type="ECO:0000259" key="6">
    <source>
        <dbReference type="Pfam" id="PF04932"/>
    </source>
</evidence>
<proteinExistence type="predicted"/>
<feature type="domain" description="O-antigen ligase-related" evidence="6">
    <location>
        <begin position="204"/>
        <end position="351"/>
    </location>
</feature>
<keyword evidence="3 5" id="KW-1133">Transmembrane helix</keyword>
<dbReference type="AlphaFoldDB" id="R9AJN9"/>
<comment type="subcellular location">
    <subcellularLocation>
        <location evidence="1">Membrane</location>
        <topology evidence="1">Multi-pass membrane protein</topology>
    </subcellularLocation>
</comment>
<dbReference type="Proteomes" id="UP000016201">
    <property type="component" value="Unassembled WGS sequence"/>
</dbReference>
<reference evidence="9 10" key="1">
    <citation type="submission" date="2013-03" db="EMBL/GenBank/DDBJ databases">
        <title>The Genome Sequence of Acinetobacter tandoii CIP 107469.</title>
        <authorList>
            <consortium name="The Broad Institute Genome Sequencing Platform"/>
            <consortium name="The Broad Institute Genome Sequencing Center for Infectious Disease"/>
            <person name="Cerqueira G."/>
            <person name="Feldgarden M."/>
            <person name="Courvalin P."/>
            <person name="Perichon B."/>
            <person name="Grillot-Courvalin C."/>
            <person name="Clermont D."/>
            <person name="Rocha E."/>
            <person name="Yoon E.-J."/>
            <person name="Nemec A."/>
            <person name="Walker B."/>
            <person name="Young S.K."/>
            <person name="Zeng Q."/>
            <person name="Gargeya S."/>
            <person name="Fitzgerald M."/>
            <person name="Haas B."/>
            <person name="Abouelleil A."/>
            <person name="Alvarado L."/>
            <person name="Arachchi H.M."/>
            <person name="Berlin A.M."/>
            <person name="Chapman S.B."/>
            <person name="Dewar J."/>
            <person name="Goldberg J."/>
            <person name="Griggs A."/>
            <person name="Gujja S."/>
            <person name="Hansen M."/>
            <person name="Howarth C."/>
            <person name="Imamovic A."/>
            <person name="Larimer J."/>
            <person name="McCowan C."/>
            <person name="Murphy C."/>
            <person name="Neiman D."/>
            <person name="Pearson M."/>
            <person name="Priest M."/>
            <person name="Roberts A."/>
            <person name="Saif S."/>
            <person name="Shea T."/>
            <person name="Sisk P."/>
            <person name="Sykes S."/>
            <person name="Wortman J."/>
            <person name="Nusbaum C."/>
            <person name="Birren B."/>
        </authorList>
    </citation>
    <scope>NUCLEOTIDE SEQUENCE [LARGE SCALE GENOMIC DNA]</scope>
    <source>
        <strain evidence="9 10">CIP 107469</strain>
    </source>
</reference>
<keyword evidence="2 5" id="KW-0812">Transmembrane</keyword>
<dbReference type="InterPro" id="IPR051533">
    <property type="entry name" value="WaaL-like"/>
</dbReference>
<accession>R9AJN9</accession>
<evidence type="ECO:0000256" key="3">
    <source>
        <dbReference type="ARBA" id="ARBA00022989"/>
    </source>
</evidence>
<feature type="transmembrane region" description="Helical" evidence="5">
    <location>
        <begin position="244"/>
        <end position="261"/>
    </location>
</feature>
<feature type="transmembrane region" description="Helical" evidence="5">
    <location>
        <begin position="217"/>
        <end position="232"/>
    </location>
</feature>
<keyword evidence="4 5" id="KW-0472">Membrane</keyword>
<feature type="transmembrane region" description="Helical" evidence="5">
    <location>
        <begin position="421"/>
        <end position="441"/>
    </location>
</feature>
<feature type="transmembrane region" description="Helical" evidence="5">
    <location>
        <begin position="195"/>
        <end position="211"/>
    </location>
</feature>
<dbReference type="PANTHER" id="PTHR37422">
    <property type="entry name" value="TEICHURONIC ACID BIOSYNTHESIS PROTEIN TUAE"/>
    <property type="match status" value="1"/>
</dbReference>
<feature type="transmembrane region" description="Helical" evidence="5">
    <location>
        <begin position="61"/>
        <end position="84"/>
    </location>
</feature>
<keyword evidence="10" id="KW-1185">Reference proteome</keyword>
<feature type="transmembrane region" description="Helical" evidence="5">
    <location>
        <begin position="121"/>
        <end position="143"/>
    </location>
</feature>
<dbReference type="Pfam" id="PF04932">
    <property type="entry name" value="Wzy_C"/>
    <property type="match status" value="1"/>
</dbReference>
<gene>
    <name evidence="9" type="ORF">I593_03716</name>
</gene>
<organism evidence="9 10">
    <name type="scientific">Acinetobacter tandoii DSM 14970 = CIP 107469</name>
    <dbReference type="NCBI Taxonomy" id="1120927"/>
    <lineage>
        <taxon>Bacteria</taxon>
        <taxon>Pseudomonadati</taxon>
        <taxon>Pseudomonadota</taxon>
        <taxon>Gammaproteobacteria</taxon>
        <taxon>Moraxellales</taxon>
        <taxon>Moraxellaceae</taxon>
        <taxon>Acinetobacter</taxon>
    </lineage>
</organism>
<dbReference type="Pfam" id="PF11846">
    <property type="entry name" value="Wzy_C_2"/>
    <property type="match status" value="1"/>
</dbReference>
<feature type="domain" description="Virulence factor membrane-bound polymerase C-terminal" evidence="7">
    <location>
        <begin position="381"/>
        <end position="540"/>
    </location>
</feature>
<feature type="transmembrane region" description="Helical" evidence="5">
    <location>
        <begin position="391"/>
        <end position="409"/>
    </location>
</feature>
<dbReference type="InterPro" id="IPR007016">
    <property type="entry name" value="O-antigen_ligase-rel_domated"/>
</dbReference>
<feature type="domain" description="Protein glycosylation ligase" evidence="8">
    <location>
        <begin position="163"/>
        <end position="188"/>
    </location>
</feature>
<feature type="transmembrane region" description="Helical" evidence="5">
    <location>
        <begin position="366"/>
        <end position="385"/>
    </location>
</feature>
<dbReference type="Pfam" id="PF15864">
    <property type="entry name" value="PglL_A"/>
    <property type="match status" value="1"/>
</dbReference>
<dbReference type="RefSeq" id="WP_016168693.1">
    <property type="nucleotide sequence ID" value="NZ_JHZG01000003.1"/>
</dbReference>
<name>R9AJN9_9GAMM</name>
<dbReference type="eggNOG" id="COG3307">
    <property type="taxonomic scope" value="Bacteria"/>
</dbReference>
<evidence type="ECO:0000313" key="9">
    <source>
        <dbReference type="EMBL" id="EOR02448.1"/>
    </source>
</evidence>
<evidence type="ECO:0000259" key="7">
    <source>
        <dbReference type="Pfam" id="PF11846"/>
    </source>
</evidence>
<protein>
    <recommendedName>
        <fullName evidence="11">O-antigen polymerase</fullName>
    </recommendedName>
</protein>
<evidence type="ECO:0000259" key="8">
    <source>
        <dbReference type="Pfam" id="PF15864"/>
    </source>
</evidence>
<dbReference type="EMBL" id="AQFM01000048">
    <property type="protein sequence ID" value="EOR02448.1"/>
    <property type="molecule type" value="Genomic_DNA"/>
</dbReference>
<evidence type="ECO:0000313" key="10">
    <source>
        <dbReference type="Proteomes" id="UP000016201"/>
    </source>
</evidence>
<evidence type="ECO:0000256" key="5">
    <source>
        <dbReference type="SAM" id="Phobius"/>
    </source>
</evidence>
<feature type="transmembrane region" description="Helical" evidence="5">
    <location>
        <begin position="171"/>
        <end position="188"/>
    </location>
</feature>
<feature type="transmembrane region" description="Helical" evidence="5">
    <location>
        <begin position="90"/>
        <end position="109"/>
    </location>
</feature>
<evidence type="ECO:0008006" key="11">
    <source>
        <dbReference type="Google" id="ProtNLM"/>
    </source>
</evidence>
<feature type="transmembrane region" description="Helical" evidence="5">
    <location>
        <begin position="338"/>
        <end position="359"/>
    </location>
</feature>
<comment type="caution">
    <text evidence="9">The sequence shown here is derived from an EMBL/GenBank/DDBJ whole genome shotgun (WGS) entry which is preliminary data.</text>
</comment>
<evidence type="ECO:0000256" key="4">
    <source>
        <dbReference type="ARBA" id="ARBA00023136"/>
    </source>
</evidence>